<name>A0A1M5C174_9BACT</name>
<comment type="subcellular location">
    <subcellularLocation>
        <location evidence="1 8">Cell outer membrane</location>
        <topology evidence="1 8">Multi-pass membrane protein</topology>
    </subcellularLocation>
</comment>
<evidence type="ECO:0000256" key="6">
    <source>
        <dbReference type="ARBA" id="ARBA00023136"/>
    </source>
</evidence>
<comment type="similarity">
    <text evidence="8">Belongs to the TonB-dependent receptor family.</text>
</comment>
<dbReference type="Proteomes" id="UP000184368">
    <property type="component" value="Unassembled WGS sequence"/>
</dbReference>
<dbReference type="InterPro" id="IPR023997">
    <property type="entry name" value="TonB-dep_OMP_SusC/RagA_CS"/>
</dbReference>
<dbReference type="GO" id="GO:0015344">
    <property type="term" value="F:siderophore uptake transmembrane transporter activity"/>
    <property type="evidence" value="ECO:0007669"/>
    <property type="project" value="TreeGrafter"/>
</dbReference>
<protein>
    <submittedName>
        <fullName evidence="11">TonB-linked outer membrane protein, SusC/RagA family</fullName>
    </submittedName>
</protein>
<keyword evidence="3 8" id="KW-1134">Transmembrane beta strand</keyword>
<dbReference type="Gene3D" id="2.170.130.10">
    <property type="entry name" value="TonB-dependent receptor, plug domain"/>
    <property type="match status" value="1"/>
</dbReference>
<evidence type="ECO:0000256" key="1">
    <source>
        <dbReference type="ARBA" id="ARBA00004571"/>
    </source>
</evidence>
<reference evidence="11 12" key="1">
    <citation type="submission" date="2016-11" db="EMBL/GenBank/DDBJ databases">
        <authorList>
            <person name="Jaros S."/>
            <person name="Januszkiewicz K."/>
            <person name="Wedrychowicz H."/>
        </authorList>
    </citation>
    <scope>NUCLEOTIDE SEQUENCE [LARGE SCALE GENOMIC DNA]</scope>
    <source>
        <strain evidence="11 12">DSM 26897</strain>
    </source>
</reference>
<dbReference type="SUPFAM" id="SSF56935">
    <property type="entry name" value="Porins"/>
    <property type="match status" value="1"/>
</dbReference>
<feature type="signal peptide" evidence="9">
    <location>
        <begin position="1"/>
        <end position="20"/>
    </location>
</feature>
<dbReference type="RefSeq" id="WP_073043472.1">
    <property type="nucleotide sequence ID" value="NZ_FQUO01000008.1"/>
</dbReference>
<dbReference type="GO" id="GO:0044718">
    <property type="term" value="P:siderophore transmembrane transport"/>
    <property type="evidence" value="ECO:0007669"/>
    <property type="project" value="TreeGrafter"/>
</dbReference>
<dbReference type="NCBIfam" id="TIGR04056">
    <property type="entry name" value="OMP_RagA_SusC"/>
    <property type="match status" value="1"/>
</dbReference>
<proteinExistence type="inferred from homology"/>
<keyword evidence="6 8" id="KW-0472">Membrane</keyword>
<dbReference type="PROSITE" id="PS52016">
    <property type="entry name" value="TONB_DEPENDENT_REC_3"/>
    <property type="match status" value="1"/>
</dbReference>
<dbReference type="InterPro" id="IPR012910">
    <property type="entry name" value="Plug_dom"/>
</dbReference>
<evidence type="ECO:0000256" key="4">
    <source>
        <dbReference type="ARBA" id="ARBA00022692"/>
    </source>
</evidence>
<dbReference type="InterPro" id="IPR023996">
    <property type="entry name" value="TonB-dep_OMP_SusC/RagA"/>
</dbReference>
<evidence type="ECO:0000313" key="12">
    <source>
        <dbReference type="Proteomes" id="UP000184368"/>
    </source>
</evidence>
<evidence type="ECO:0000256" key="8">
    <source>
        <dbReference type="PROSITE-ProRule" id="PRU01360"/>
    </source>
</evidence>
<accession>A0A1M5C174</accession>
<dbReference type="PANTHER" id="PTHR30069">
    <property type="entry name" value="TONB-DEPENDENT OUTER MEMBRANE RECEPTOR"/>
    <property type="match status" value="1"/>
</dbReference>
<dbReference type="GO" id="GO:0009279">
    <property type="term" value="C:cell outer membrane"/>
    <property type="evidence" value="ECO:0007669"/>
    <property type="project" value="UniProtKB-SubCell"/>
</dbReference>
<dbReference type="AlphaFoldDB" id="A0A1M5C174"/>
<dbReference type="STRING" id="1302690.BUE76_18185"/>
<dbReference type="SUPFAM" id="SSF49464">
    <property type="entry name" value="Carboxypeptidase regulatory domain-like"/>
    <property type="match status" value="1"/>
</dbReference>
<gene>
    <name evidence="11" type="ORF">SAMN05444008_108187</name>
</gene>
<dbReference type="PANTHER" id="PTHR30069:SF29">
    <property type="entry name" value="HEMOGLOBIN AND HEMOGLOBIN-HAPTOGLOBIN-BINDING PROTEIN 1-RELATED"/>
    <property type="match status" value="1"/>
</dbReference>
<dbReference type="Gene3D" id="2.60.40.1120">
    <property type="entry name" value="Carboxypeptidase-like, regulatory domain"/>
    <property type="match status" value="1"/>
</dbReference>
<evidence type="ECO:0000256" key="9">
    <source>
        <dbReference type="SAM" id="SignalP"/>
    </source>
</evidence>
<evidence type="ECO:0000313" key="11">
    <source>
        <dbReference type="EMBL" id="SHF48489.1"/>
    </source>
</evidence>
<dbReference type="InterPro" id="IPR036942">
    <property type="entry name" value="Beta-barrel_TonB_sf"/>
</dbReference>
<dbReference type="Pfam" id="PF13715">
    <property type="entry name" value="CarbopepD_reg_2"/>
    <property type="match status" value="1"/>
</dbReference>
<dbReference type="InterPro" id="IPR008969">
    <property type="entry name" value="CarboxyPept-like_regulatory"/>
</dbReference>
<keyword evidence="5 9" id="KW-0732">Signal</keyword>
<keyword evidence="4 8" id="KW-0812">Transmembrane</keyword>
<evidence type="ECO:0000256" key="5">
    <source>
        <dbReference type="ARBA" id="ARBA00022729"/>
    </source>
</evidence>
<sequence>MRKVASLLPVLMLTSALAFGQARTITGRVTDAQGNPVPYASVSLKGARKGVSADQNGNFSIQAEPNSVLVVSAAGFQNYEVAAGNQSSVAVSLSGQGSLSEVTVTTALGIQRKKNTLPYAAQTISGDAVTQSRTNNLVGALSGKLSGVQVQTGNALGASTNLVIRGNKSLSYSNQALFVVDGVPVDNSNTNSANQQTGRGGYDYGNAAADINPDDVASITVLKGAAASALYGSRAANGVVVITTKRGRKGLGVTVNSGVTVGKIDKSTYVKYQNQYGMGYSSSYGAPAPNNGFMYFDVNGDGVKDLVTPTTEDASYGQKFDPSLMVYHWDAFDRTSPYYKTARPWVAAANTPVSFFETAVSTNNSIMLDGGNEQSTFKLGYTRSDERGILPNSKLIKNLVNFGATHKITEKLTANASINFSGITGLGRYGTGYSGGNVNQGFRQWWPVNVDMQELKEAYFRSGQNMTWNWADPSKESGLYPIYTDNPYWTRYQNYQNDSRNRYFGNASLVYNPTSWLNILGRISLDSYDELQEERIAVGSNRVSAYSRFNRTFRELNYDLIASVTKDLSNDLNLRALVGTNLRRTTINAIYAETNGGLVVPGLYAISNSVNPINAPTETAQKVAVDGYFTGATLTYKEFLTLDGTYRLDRSSTLPKSNNAFGYPSVSTSFLFSKFLPQYGWLSSGKIRANYAEVGNSAPFGATSDIYSKPTPFGTANLFSLPTTKNNPDLRPERTRSKELGLEMAFLKNRLGFDVSYYHTNSYDQIFPVAVSTATGYSSKFVNAGTIQNKGFEVSLYATPVRTRDFSWDVNVNWTRNRNEVLSLYEGSKNLQIASYQGGVSVNATVGQPYGTIQGKTWVMQNGEKLVNADGRYAISTTTNNVIGNMNPDWIGGVANTLKYKSISLNFLVDIRQGGDVFSLDRYYGLATGVSPETVALNDKGNPSRNTIANGGGVIMPGVTADGKPNTIRVENIYGTYGYAYNPAAAFVYDASYVKLRELNLSYSLPQSIVSKLRAFKGIDLSVVGRNLWIIHKNLPFADPEENLSSGNAQGYQSGAYPTTRSMGVNLKLRF</sequence>
<dbReference type="Gene3D" id="2.40.170.20">
    <property type="entry name" value="TonB-dependent receptor, beta-barrel domain"/>
    <property type="match status" value="1"/>
</dbReference>
<dbReference type="NCBIfam" id="TIGR04057">
    <property type="entry name" value="SusC_RagA_signa"/>
    <property type="match status" value="1"/>
</dbReference>
<keyword evidence="7 8" id="KW-0998">Cell outer membrane</keyword>
<evidence type="ECO:0000256" key="7">
    <source>
        <dbReference type="ARBA" id="ARBA00023237"/>
    </source>
</evidence>
<feature type="domain" description="TonB-dependent receptor plug" evidence="10">
    <location>
        <begin position="114"/>
        <end position="239"/>
    </location>
</feature>
<dbReference type="InterPro" id="IPR037066">
    <property type="entry name" value="Plug_dom_sf"/>
</dbReference>
<dbReference type="EMBL" id="FQUO01000008">
    <property type="protein sequence ID" value="SHF48489.1"/>
    <property type="molecule type" value="Genomic_DNA"/>
</dbReference>
<dbReference type="InterPro" id="IPR039426">
    <property type="entry name" value="TonB-dep_rcpt-like"/>
</dbReference>
<keyword evidence="12" id="KW-1185">Reference proteome</keyword>
<feature type="chain" id="PRO_5012115526" evidence="9">
    <location>
        <begin position="21"/>
        <end position="1071"/>
    </location>
</feature>
<evidence type="ECO:0000259" key="10">
    <source>
        <dbReference type="Pfam" id="PF07715"/>
    </source>
</evidence>
<evidence type="ECO:0000256" key="2">
    <source>
        <dbReference type="ARBA" id="ARBA00022448"/>
    </source>
</evidence>
<dbReference type="OrthoDB" id="9768177at2"/>
<dbReference type="Pfam" id="PF07715">
    <property type="entry name" value="Plug"/>
    <property type="match status" value="1"/>
</dbReference>
<organism evidence="11 12">
    <name type="scientific">Cnuella takakiae</name>
    <dbReference type="NCBI Taxonomy" id="1302690"/>
    <lineage>
        <taxon>Bacteria</taxon>
        <taxon>Pseudomonadati</taxon>
        <taxon>Bacteroidota</taxon>
        <taxon>Chitinophagia</taxon>
        <taxon>Chitinophagales</taxon>
        <taxon>Chitinophagaceae</taxon>
        <taxon>Cnuella</taxon>
    </lineage>
</organism>
<keyword evidence="2 8" id="KW-0813">Transport</keyword>
<evidence type="ECO:0000256" key="3">
    <source>
        <dbReference type="ARBA" id="ARBA00022452"/>
    </source>
</evidence>